<keyword evidence="1" id="KW-1133">Transmembrane helix</keyword>
<evidence type="ECO:0000256" key="1">
    <source>
        <dbReference type="SAM" id="Phobius"/>
    </source>
</evidence>
<comment type="caution">
    <text evidence="2">The sequence shown here is derived from an EMBL/GenBank/DDBJ whole genome shotgun (WGS) entry which is preliminary data.</text>
</comment>
<keyword evidence="1" id="KW-0472">Membrane</keyword>
<proteinExistence type="predicted"/>
<evidence type="ECO:0000313" key="3">
    <source>
        <dbReference type="Proteomes" id="UP000317410"/>
    </source>
</evidence>
<name>A0A4Y4BC79_MICMQ</name>
<organism evidence="2 3">
    <name type="scientific">Microbacterium maritypicum</name>
    <name type="common">Microbacterium liquefaciens</name>
    <dbReference type="NCBI Taxonomy" id="33918"/>
    <lineage>
        <taxon>Bacteria</taxon>
        <taxon>Bacillati</taxon>
        <taxon>Actinomycetota</taxon>
        <taxon>Actinomycetes</taxon>
        <taxon>Micrococcales</taxon>
        <taxon>Microbacteriaceae</taxon>
        <taxon>Microbacterium</taxon>
    </lineage>
</organism>
<feature type="transmembrane region" description="Helical" evidence="1">
    <location>
        <begin position="12"/>
        <end position="34"/>
    </location>
</feature>
<protein>
    <recommendedName>
        <fullName evidence="4">Integral membrane protein</fullName>
    </recommendedName>
</protein>
<evidence type="ECO:0008006" key="4">
    <source>
        <dbReference type="Google" id="ProtNLM"/>
    </source>
</evidence>
<sequence>MVEHGNIVMPAKLGIGGLGAGITFGSIPFALVLIGCIVKGWWLAAGIITILGIAAAVVTVVTVKEGRNWYRRTANRMAFRRAERRGDTLLVAGPAGRTPDGTFRLPGLLSASKLSEHNDSYGNPFGMIWVPAAKHYTVVIECFPDGDSLVDQDRVNRQVAHWGGWLAQLGVEDAVVGASVTIDSAPDSGLRLRRMVAENVSEHGSDFSTAVVGGLADKISGGAPQLSTRLALTFSGAGVDSSGPDRGVQEMADEIGNRLPVLLASLGMTGAGNAVQACNAQDIVDFTRVAYDPTVAARVEQARQEGGTGLTWEEAGPAFAEAKYDRYYHDRGVSKSWTMYEGPRSKFYATALRRAFEPTKGVLRKRVTILYRPIPAGDAPDVIEAEINNAQFNSSTKQRATARQKNRIRFANKAAEEEAAGAGLTRFGMIITTTCRTNDEFPRLEKVIPSLTNQARLKIREALGNEDVAFLAGLPLGVVLPEHMTLPDQIRDWL</sequence>
<keyword evidence="1" id="KW-0812">Transmembrane</keyword>
<dbReference type="AlphaFoldDB" id="A0A4Y4BC79"/>
<reference evidence="2 3" key="1">
    <citation type="submission" date="2019-06" db="EMBL/GenBank/DDBJ databases">
        <title>Whole genome shotgun sequence of Microbacterium liquefaciens NBRC 15037.</title>
        <authorList>
            <person name="Hosoyama A."/>
            <person name="Uohara A."/>
            <person name="Ohji S."/>
            <person name="Ichikawa N."/>
        </authorList>
    </citation>
    <scope>NUCLEOTIDE SEQUENCE [LARGE SCALE GENOMIC DNA]</scope>
    <source>
        <strain evidence="2 3">NBRC 15037</strain>
    </source>
</reference>
<gene>
    <name evidence="2" type="ORF">MLI01_28290</name>
</gene>
<evidence type="ECO:0000313" key="2">
    <source>
        <dbReference type="EMBL" id="GEC76684.1"/>
    </source>
</evidence>
<dbReference type="EMBL" id="BJNQ01000024">
    <property type="protein sequence ID" value="GEC76684.1"/>
    <property type="molecule type" value="Genomic_DNA"/>
</dbReference>
<feature type="transmembrane region" description="Helical" evidence="1">
    <location>
        <begin position="40"/>
        <end position="63"/>
    </location>
</feature>
<accession>A0A4Y4BC79</accession>
<dbReference type="Proteomes" id="UP000317410">
    <property type="component" value="Unassembled WGS sequence"/>
</dbReference>
<dbReference type="NCBIfam" id="NF042935">
    <property type="entry name" value="SCO6880_fam"/>
    <property type="match status" value="1"/>
</dbReference>
<dbReference type="InterPro" id="IPR049978">
    <property type="entry name" value="SCO6880-like"/>
</dbReference>